<feature type="region of interest" description="Disordered" evidence="1">
    <location>
        <begin position="55"/>
        <end position="78"/>
    </location>
</feature>
<reference evidence="2" key="1">
    <citation type="journal article" date="2005" name="PLoS Biol.">
        <title>The genomes of Oryza sativa: a history of duplications.</title>
        <authorList>
            <person name="Yu J."/>
            <person name="Wang J."/>
            <person name="Lin W."/>
            <person name="Li S."/>
            <person name="Li H."/>
            <person name="Zhou J."/>
            <person name="Ni P."/>
            <person name="Dong W."/>
            <person name="Hu S."/>
            <person name="Zeng C."/>
            <person name="Zhang J."/>
            <person name="Zhang Y."/>
            <person name="Li R."/>
            <person name="Xu Z."/>
            <person name="Li S."/>
            <person name="Li X."/>
            <person name="Zheng H."/>
            <person name="Cong L."/>
            <person name="Lin L."/>
            <person name="Yin J."/>
            <person name="Geng J."/>
            <person name="Li G."/>
            <person name="Shi J."/>
            <person name="Liu J."/>
            <person name="Lv H."/>
            <person name="Li J."/>
            <person name="Wang J."/>
            <person name="Deng Y."/>
            <person name="Ran L."/>
            <person name="Shi X."/>
            <person name="Wang X."/>
            <person name="Wu Q."/>
            <person name="Li C."/>
            <person name="Ren X."/>
            <person name="Wang J."/>
            <person name="Wang X."/>
            <person name="Li D."/>
            <person name="Liu D."/>
            <person name="Zhang X."/>
            <person name="Ji Z."/>
            <person name="Zhao W."/>
            <person name="Sun Y."/>
            <person name="Zhang Z."/>
            <person name="Bao J."/>
            <person name="Han Y."/>
            <person name="Dong L."/>
            <person name="Ji J."/>
            <person name="Chen P."/>
            <person name="Wu S."/>
            <person name="Liu J."/>
            <person name="Xiao Y."/>
            <person name="Bu D."/>
            <person name="Tan J."/>
            <person name="Yang L."/>
            <person name="Ye C."/>
            <person name="Zhang J."/>
            <person name="Xu J."/>
            <person name="Zhou Y."/>
            <person name="Yu Y."/>
            <person name="Zhang B."/>
            <person name="Zhuang S."/>
            <person name="Wei H."/>
            <person name="Liu B."/>
            <person name="Lei M."/>
            <person name="Yu H."/>
            <person name="Li Y."/>
            <person name="Xu H."/>
            <person name="Wei S."/>
            <person name="He X."/>
            <person name="Fang L."/>
            <person name="Zhang Z."/>
            <person name="Zhang Y."/>
            <person name="Huang X."/>
            <person name="Su Z."/>
            <person name="Tong W."/>
            <person name="Li J."/>
            <person name="Tong Z."/>
            <person name="Li S."/>
            <person name="Ye J."/>
            <person name="Wang L."/>
            <person name="Fang L."/>
            <person name="Lei T."/>
            <person name="Chen C."/>
            <person name="Chen H."/>
            <person name="Xu Z."/>
            <person name="Li H."/>
            <person name="Huang H."/>
            <person name="Zhang F."/>
            <person name="Xu H."/>
            <person name="Li N."/>
            <person name="Zhao C."/>
            <person name="Li S."/>
            <person name="Dong L."/>
            <person name="Huang Y."/>
            <person name="Li L."/>
            <person name="Xi Y."/>
            <person name="Qi Q."/>
            <person name="Li W."/>
            <person name="Zhang B."/>
            <person name="Hu W."/>
            <person name="Zhang Y."/>
            <person name="Tian X."/>
            <person name="Jiao Y."/>
            <person name="Liang X."/>
            <person name="Jin J."/>
            <person name="Gao L."/>
            <person name="Zheng W."/>
            <person name="Hao B."/>
            <person name="Liu S."/>
            <person name="Wang W."/>
            <person name="Yuan L."/>
            <person name="Cao M."/>
            <person name="McDermott J."/>
            <person name="Samudrala R."/>
            <person name="Wang J."/>
            <person name="Wong G.K."/>
            <person name="Yang H."/>
        </authorList>
    </citation>
    <scope>NUCLEOTIDE SEQUENCE [LARGE SCALE GENOMIC DNA]</scope>
</reference>
<accession>A3AQU9</accession>
<protein>
    <submittedName>
        <fullName evidence="2">Uncharacterized protein</fullName>
    </submittedName>
</protein>
<proteinExistence type="predicted"/>
<name>A3AQU9_ORYSJ</name>
<dbReference type="AlphaFoldDB" id="A3AQU9"/>
<sequence length="78" mass="8365">MGPRNARPEVGKIEIMGMGMPYAWADLGHRLLGPWPEPQGVGIVELKLTMPNKLSPYNGGIGPQGKPGPTPAIREMCT</sequence>
<organism evidence="2">
    <name type="scientific">Oryza sativa subsp. japonica</name>
    <name type="common">Rice</name>
    <dbReference type="NCBI Taxonomy" id="39947"/>
    <lineage>
        <taxon>Eukaryota</taxon>
        <taxon>Viridiplantae</taxon>
        <taxon>Streptophyta</taxon>
        <taxon>Embryophyta</taxon>
        <taxon>Tracheophyta</taxon>
        <taxon>Spermatophyta</taxon>
        <taxon>Magnoliopsida</taxon>
        <taxon>Liliopsida</taxon>
        <taxon>Poales</taxon>
        <taxon>Poaceae</taxon>
        <taxon>BOP clade</taxon>
        <taxon>Oryzoideae</taxon>
        <taxon>Oryzeae</taxon>
        <taxon>Oryzinae</taxon>
        <taxon>Oryza</taxon>
        <taxon>Oryza sativa</taxon>
    </lineage>
</organism>
<reference evidence="2" key="2">
    <citation type="submission" date="2008-12" db="EMBL/GenBank/DDBJ databases">
        <title>Improved gene annotation of the rice (Oryza sativa) genomes.</title>
        <authorList>
            <person name="Wang J."/>
            <person name="Li R."/>
            <person name="Fan W."/>
            <person name="Huang Q."/>
            <person name="Zhang J."/>
            <person name="Zhou Y."/>
            <person name="Hu Y."/>
            <person name="Zi S."/>
            <person name="Li J."/>
            <person name="Ni P."/>
            <person name="Zheng H."/>
            <person name="Zhang Y."/>
            <person name="Zhao M."/>
            <person name="Hao Q."/>
            <person name="McDermott J."/>
            <person name="Samudrala R."/>
            <person name="Kristiansen K."/>
            <person name="Wong G.K.-S."/>
        </authorList>
    </citation>
    <scope>NUCLEOTIDE SEQUENCE</scope>
</reference>
<dbReference type="EMBL" id="CM000141">
    <property type="protein sequence ID" value="EAZ29688.1"/>
    <property type="molecule type" value="Genomic_DNA"/>
</dbReference>
<dbReference type="Proteomes" id="UP000007752">
    <property type="component" value="Chromosome 4"/>
</dbReference>
<evidence type="ECO:0000313" key="2">
    <source>
        <dbReference type="EMBL" id="EAZ29688.1"/>
    </source>
</evidence>
<gene>
    <name evidence="2" type="ORF">OsJ_13752</name>
</gene>
<evidence type="ECO:0000256" key="1">
    <source>
        <dbReference type="SAM" id="MobiDB-lite"/>
    </source>
</evidence>